<proteinExistence type="predicted"/>
<reference evidence="3 4" key="1">
    <citation type="journal article" date="2015" name="Int. J. Syst. Evol. Microbiol.">
        <title>Sphingomonas hengshuiensis sp. nov., isolated from lake wetland.</title>
        <authorList>
            <person name="Wei S."/>
            <person name="Wang T."/>
            <person name="Liu H."/>
            <person name="Zhang C."/>
            <person name="Guo J."/>
            <person name="Wang Q."/>
            <person name="Liang K."/>
            <person name="Zhang Z."/>
        </authorList>
    </citation>
    <scope>NUCLEOTIDE SEQUENCE [LARGE SCALE GENOMIC DNA]</scope>
    <source>
        <strain evidence="3 4">WHSC-8</strain>
    </source>
</reference>
<organism evidence="3 4">
    <name type="scientific">Sphingomonas hengshuiensis</name>
    <dbReference type="NCBI Taxonomy" id="1609977"/>
    <lineage>
        <taxon>Bacteria</taxon>
        <taxon>Pseudomonadati</taxon>
        <taxon>Pseudomonadota</taxon>
        <taxon>Alphaproteobacteria</taxon>
        <taxon>Sphingomonadales</taxon>
        <taxon>Sphingomonadaceae</taxon>
        <taxon>Sphingomonas</taxon>
    </lineage>
</organism>
<feature type="region of interest" description="Disordered" evidence="1">
    <location>
        <begin position="1"/>
        <end position="25"/>
    </location>
</feature>
<sequence length="326" mass="36285">MGDRDGRRFPPDHPPRRMIASGTHMPGVDPAVFETDLNTALRYERPDPRVGDYITEYYVLDSAGPEVMGAIEWIMPGSANIRLFMDERPVNVTIGNRIYAPTPHVALYGPTSRALRVEAFGGVTIGMAVSALGWAQLIDQPANRFRDRIVPLADAVPAQLASALHKRLGASDMALEVKGILDAFFVDTLGEPHPDEPAIRIMSALIVDETVEDIAIIADRVGMSVPRLRQLSLRYFGFPPKRLMRRARFLRSLLRMYAAGDAADYSLISRGYFDVSHFLRDSEEFLGTTPRRFMAQQTPYLRQILRARTAVMGEPAQALHPIDAAI</sequence>
<dbReference type="AlphaFoldDB" id="A0A7U4J8P5"/>
<evidence type="ECO:0000259" key="2">
    <source>
        <dbReference type="PROSITE" id="PS01124"/>
    </source>
</evidence>
<evidence type="ECO:0000256" key="1">
    <source>
        <dbReference type="SAM" id="MobiDB-lite"/>
    </source>
</evidence>
<evidence type="ECO:0000313" key="3">
    <source>
        <dbReference type="EMBL" id="AJP72248.1"/>
    </source>
</evidence>
<keyword evidence="4" id="KW-1185">Reference proteome</keyword>
<dbReference type="RefSeq" id="WP_044332237.1">
    <property type="nucleotide sequence ID" value="NZ_CP010836.1"/>
</dbReference>
<dbReference type="PROSITE" id="PS01124">
    <property type="entry name" value="HTH_ARAC_FAMILY_2"/>
    <property type="match status" value="1"/>
</dbReference>
<evidence type="ECO:0000313" key="4">
    <source>
        <dbReference type="Proteomes" id="UP000032300"/>
    </source>
</evidence>
<protein>
    <recommendedName>
        <fullName evidence="2">HTH araC/xylS-type domain-containing protein</fullName>
    </recommendedName>
</protein>
<dbReference type="EMBL" id="CP010836">
    <property type="protein sequence ID" value="AJP72248.1"/>
    <property type="molecule type" value="Genomic_DNA"/>
</dbReference>
<dbReference type="Gene3D" id="1.10.10.60">
    <property type="entry name" value="Homeodomain-like"/>
    <property type="match status" value="1"/>
</dbReference>
<gene>
    <name evidence="3" type="ORF">TS85_11290</name>
</gene>
<name>A0A7U4J8P5_9SPHN</name>
<dbReference type="GO" id="GO:0003700">
    <property type="term" value="F:DNA-binding transcription factor activity"/>
    <property type="evidence" value="ECO:0007669"/>
    <property type="project" value="InterPro"/>
</dbReference>
<dbReference type="Proteomes" id="UP000032300">
    <property type="component" value="Chromosome"/>
</dbReference>
<feature type="compositionally biased region" description="Basic and acidic residues" evidence="1">
    <location>
        <begin position="1"/>
        <end position="15"/>
    </location>
</feature>
<reference evidence="3 4" key="2">
    <citation type="submission" date="2015-02" db="EMBL/GenBank/DDBJ databases">
        <title>The complete genome of Sphingomonas hengshuiensis sp. WHSC-8 isolated from soil of Hengshui Lake.</title>
        <authorList>
            <person name="Wei S."/>
            <person name="Guo J."/>
            <person name="Su C."/>
            <person name="Wu R."/>
            <person name="Zhang Z."/>
            <person name="Liang K."/>
            <person name="Li H."/>
            <person name="Wang T."/>
            <person name="Liu H."/>
            <person name="Zhang C."/>
            <person name="Li Z."/>
            <person name="Wang Q."/>
            <person name="Meng J."/>
        </authorList>
    </citation>
    <scope>NUCLEOTIDE SEQUENCE [LARGE SCALE GENOMIC DNA]</scope>
    <source>
        <strain evidence="3 4">WHSC-8</strain>
    </source>
</reference>
<dbReference type="KEGG" id="sphi:TS85_11290"/>
<dbReference type="GO" id="GO:0043565">
    <property type="term" value="F:sequence-specific DNA binding"/>
    <property type="evidence" value="ECO:0007669"/>
    <property type="project" value="InterPro"/>
</dbReference>
<accession>A0A7U4J8P5</accession>
<feature type="domain" description="HTH araC/xylS-type" evidence="2">
    <location>
        <begin position="196"/>
        <end position="296"/>
    </location>
</feature>
<dbReference type="InterPro" id="IPR018060">
    <property type="entry name" value="HTH_AraC"/>
</dbReference>